<protein>
    <submittedName>
        <fullName evidence="5">AAA family ATPase</fullName>
    </submittedName>
</protein>
<organism evidence="5 6">
    <name type="scientific">Halosimplex rubrum</name>
    <dbReference type="NCBI Taxonomy" id="869889"/>
    <lineage>
        <taxon>Archaea</taxon>
        <taxon>Methanobacteriati</taxon>
        <taxon>Methanobacteriota</taxon>
        <taxon>Stenosarchaea group</taxon>
        <taxon>Halobacteria</taxon>
        <taxon>Halobacteriales</taxon>
        <taxon>Haloarculaceae</taxon>
        <taxon>Halosimplex</taxon>
    </lineage>
</organism>
<dbReference type="PANTHER" id="PTHR32114:SF2">
    <property type="entry name" value="ABC TRANSPORTER ABCH.3"/>
    <property type="match status" value="1"/>
</dbReference>
<dbReference type="Gene3D" id="3.40.50.300">
    <property type="entry name" value="P-loop containing nucleotide triphosphate hydrolases"/>
    <property type="match status" value="2"/>
</dbReference>
<dbReference type="OrthoDB" id="241568at2157"/>
<dbReference type="KEGG" id="hrr:HZS55_14490"/>
<dbReference type="GO" id="GO:0006302">
    <property type="term" value="P:double-strand break repair"/>
    <property type="evidence" value="ECO:0007669"/>
    <property type="project" value="InterPro"/>
</dbReference>
<dbReference type="NCBIfam" id="NF045487">
    <property type="entry name" value="ASRP"/>
    <property type="match status" value="1"/>
</dbReference>
<dbReference type="InterPro" id="IPR027417">
    <property type="entry name" value="P-loop_NTPase"/>
</dbReference>
<dbReference type="Gene3D" id="1.10.287.1490">
    <property type="match status" value="1"/>
</dbReference>
<dbReference type="Pfam" id="PF13476">
    <property type="entry name" value="AAA_23"/>
    <property type="match status" value="1"/>
</dbReference>
<accession>A0A7D5T6M2</accession>
<dbReference type="PANTHER" id="PTHR32114">
    <property type="entry name" value="ABC TRANSPORTER ABCH.3"/>
    <property type="match status" value="1"/>
</dbReference>
<name>A0A7D5T6M2_9EURY</name>
<dbReference type="GO" id="GO:0016887">
    <property type="term" value="F:ATP hydrolysis activity"/>
    <property type="evidence" value="ECO:0007669"/>
    <property type="project" value="InterPro"/>
</dbReference>
<evidence type="ECO:0000259" key="4">
    <source>
        <dbReference type="Pfam" id="PF13476"/>
    </source>
</evidence>
<evidence type="ECO:0000256" key="3">
    <source>
        <dbReference type="SAM" id="Coils"/>
    </source>
</evidence>
<dbReference type="GeneID" id="56079095"/>
<dbReference type="SUPFAM" id="SSF52540">
    <property type="entry name" value="P-loop containing nucleoside triphosphate hydrolases"/>
    <property type="match status" value="1"/>
</dbReference>
<keyword evidence="6" id="KW-1185">Reference proteome</keyword>
<comment type="similarity">
    <text evidence="2">Belongs to the Sph1/Sph2 family.</text>
</comment>
<dbReference type="RefSeq" id="WP_179908312.1">
    <property type="nucleotide sequence ID" value="NZ_CP058910.1"/>
</dbReference>
<evidence type="ECO:0000256" key="2">
    <source>
        <dbReference type="ARBA" id="ARBA00049666"/>
    </source>
</evidence>
<evidence type="ECO:0000313" key="5">
    <source>
        <dbReference type="EMBL" id="QLH78429.1"/>
    </source>
</evidence>
<feature type="coiled-coil region" evidence="3">
    <location>
        <begin position="137"/>
        <end position="261"/>
    </location>
</feature>
<sequence length="645" mass="73845">MSTPLSATDPVQLSIENIGGIDESSVSFSSGVTILAGRNATNRTSFLQALMAGLGSENVSIKGDADEAHVELTIGDETYKRTLTRTNGGGVYADGDAFLDNPELADLFVFLLESNEARRAVELEEGLRELIMRPVDTAAIEAGIEELQDQRNDVERQLENLDSMQRELPTLEQRRQDLKQEIEEKEAELEATKEAIEDADQDLSATRDQKDELDDALESFRETRGELEDTRYNLEMERESITALESELDDLESELDELSETPMAGVDEVADRLDELRSQRADIDDVTNSLQKVIQFNEEMLEGADSDVVAALRDMDDPTDRLVDEQVVCWTCGSTVESDIIEETLDRLRDLRSEKLQERREIQSKMDDLKTEKATFEEQQRQRTQLEDRIEQIQSELRTRRGRVEELETERDRLEAEIDELEAEVETLEDETQSDLLDLHREANQFEFELNQLQDDFGQVTSEIDRIDEELERRDNFKARREEISDEIADLRTRIDQVESEAVDQFNEHMETVLEILSYENLERIWIERRQETVSQGGRSVEQSVFELHVVRSTADGTTYEDTVDHLSESEREVTGLVFALAGYLTHDVYETCPFLLMDSIEAIDSDRIARLVEYVADYAEYVVVALLPEDAQALDEEYERVTEI</sequence>
<feature type="domain" description="Rad50/SbcC-type AAA" evidence="4">
    <location>
        <begin position="12"/>
        <end position="255"/>
    </location>
</feature>
<proteinExistence type="inferred from homology"/>
<evidence type="ECO:0000256" key="1">
    <source>
        <dbReference type="ARBA" id="ARBA00023054"/>
    </source>
</evidence>
<reference evidence="5 6" key="1">
    <citation type="submission" date="2020-07" db="EMBL/GenBank/DDBJ databases">
        <title>Halosimplex pelagicum sp. nov. and Halosimplex rubrum sp. nov., isolated from salted brown alga Laminaria, and emended description of the genus Halosimplex.</title>
        <authorList>
            <person name="Cui H."/>
        </authorList>
    </citation>
    <scope>NUCLEOTIDE SEQUENCE [LARGE SCALE GENOMIC DNA]</scope>
    <source>
        <strain evidence="5 6">R27</strain>
    </source>
</reference>
<dbReference type="InterPro" id="IPR038729">
    <property type="entry name" value="Rad50/SbcC_AAA"/>
</dbReference>
<evidence type="ECO:0000313" key="6">
    <source>
        <dbReference type="Proteomes" id="UP000509667"/>
    </source>
</evidence>
<dbReference type="Proteomes" id="UP000509667">
    <property type="component" value="Chromosome"/>
</dbReference>
<gene>
    <name evidence="5" type="ORF">HZS55_14490</name>
</gene>
<dbReference type="Gene3D" id="6.10.250.3110">
    <property type="match status" value="1"/>
</dbReference>
<dbReference type="EMBL" id="CP058910">
    <property type="protein sequence ID" value="QLH78429.1"/>
    <property type="molecule type" value="Genomic_DNA"/>
</dbReference>
<keyword evidence="1 3" id="KW-0175">Coiled coil</keyword>
<dbReference type="AlphaFoldDB" id="A0A7D5T6M2"/>
<feature type="coiled-coil region" evidence="3">
    <location>
        <begin position="341"/>
        <end position="508"/>
    </location>
</feature>